<keyword evidence="7" id="KW-0472">Membrane</keyword>
<dbReference type="NCBIfam" id="TIGR00421">
    <property type="entry name" value="ubiX_pad"/>
    <property type="match status" value="1"/>
</dbReference>
<keyword evidence="7" id="KW-1133">Transmembrane helix</keyword>
<evidence type="ECO:0000259" key="8">
    <source>
        <dbReference type="Pfam" id="PF02441"/>
    </source>
</evidence>
<feature type="binding site" evidence="6">
    <location>
        <position position="140"/>
    </location>
    <ligand>
        <name>FMN</name>
        <dbReference type="ChEBI" id="CHEBI:58210"/>
    </ligand>
</feature>
<keyword evidence="7" id="KW-0812">Transmembrane</keyword>
<dbReference type="HAMAP" id="MF_01984">
    <property type="entry name" value="ubiX_pad"/>
    <property type="match status" value="1"/>
</dbReference>
<keyword evidence="3 6" id="KW-0288">FMN</keyword>
<name>A0A060HHC5_9ARCH</name>
<feature type="binding site" evidence="6">
    <location>
        <begin position="28"/>
        <end position="30"/>
    </location>
    <ligand>
        <name>FMN</name>
        <dbReference type="ChEBI" id="CHEBI:58210"/>
    </ligand>
</feature>
<feature type="domain" description="Flavoprotein" evidence="8">
    <location>
        <begin position="21"/>
        <end position="192"/>
    </location>
</feature>
<keyword evidence="10" id="KW-1185">Reference proteome</keyword>
<evidence type="ECO:0000256" key="5">
    <source>
        <dbReference type="ARBA" id="ARBA00060793"/>
    </source>
</evidence>
<feature type="binding site" evidence="6">
    <location>
        <position position="171"/>
    </location>
    <ligand>
        <name>dimethylallyl phosphate</name>
        <dbReference type="ChEBI" id="CHEBI:88052"/>
    </ligand>
</feature>
<comment type="catalytic activity">
    <reaction evidence="6">
        <text>dimethylallyl phosphate + FMNH2 = prenylated FMNH2 + phosphate</text>
        <dbReference type="Rhea" id="RHEA:37743"/>
        <dbReference type="ChEBI" id="CHEBI:43474"/>
        <dbReference type="ChEBI" id="CHEBI:57618"/>
        <dbReference type="ChEBI" id="CHEBI:87467"/>
        <dbReference type="ChEBI" id="CHEBI:88052"/>
        <dbReference type="EC" id="2.5.1.129"/>
    </reaction>
</comment>
<organism evidence="9 10">
    <name type="scientific">Nitrososphaera viennensis EN76</name>
    <dbReference type="NCBI Taxonomy" id="926571"/>
    <lineage>
        <taxon>Archaea</taxon>
        <taxon>Nitrososphaerota</taxon>
        <taxon>Nitrososphaeria</taxon>
        <taxon>Nitrososphaerales</taxon>
        <taxon>Nitrososphaeraceae</taxon>
        <taxon>Nitrososphaera</taxon>
    </lineage>
</organism>
<dbReference type="HOGENOM" id="CLU_074522_0_1_2"/>
<evidence type="ECO:0000313" key="9">
    <source>
        <dbReference type="EMBL" id="AIC15989.1"/>
    </source>
</evidence>
<evidence type="ECO:0000256" key="7">
    <source>
        <dbReference type="SAM" id="Phobius"/>
    </source>
</evidence>
<keyword evidence="2 6" id="KW-0285">Flavoprotein</keyword>
<evidence type="ECO:0000256" key="2">
    <source>
        <dbReference type="ARBA" id="ARBA00022630"/>
    </source>
</evidence>
<sequence length="211" mass="23305">MRCRRQHRYITTQAYKLATVRLVIAVTGASGVIYGIRALEALKKLRVETHLILSEWGEKTIKIETDKTGDYVRSLATKVYEDNNMAAPVSSGSFKTDGMAVIPCSMRTLASIANGLDDTLVSRAASVCIKEGRKVVIVPREAPLSKIHLENMSKLAGIHNIVIMPAMPGFYHRPQTMDDLIDHVVGKALDQFGIDHGLFRRWGERAGGKMA</sequence>
<evidence type="ECO:0000256" key="3">
    <source>
        <dbReference type="ARBA" id="ARBA00022643"/>
    </source>
</evidence>
<dbReference type="EMBL" id="CP007536">
    <property type="protein sequence ID" value="AIC15989.1"/>
    <property type="molecule type" value="Genomic_DNA"/>
</dbReference>
<comment type="similarity">
    <text evidence="5 6">Belongs to the UbiX/PAD1 family.</text>
</comment>
<dbReference type="FunFam" id="3.40.50.1950:FF:000001">
    <property type="entry name" value="Flavin prenyltransferase UbiX"/>
    <property type="match status" value="1"/>
</dbReference>
<keyword evidence="4 6" id="KW-0808">Transferase</keyword>
<keyword evidence="1 6" id="KW-0637">Prenyltransferase</keyword>
<dbReference type="KEGG" id="nvn:NVIE_017280"/>
<dbReference type="STRING" id="926571.NVIE_017280"/>
<feature type="binding site" evidence="6">
    <location>
        <begin position="105"/>
        <end position="108"/>
    </location>
    <ligand>
        <name>FMN</name>
        <dbReference type="ChEBI" id="CHEBI:58210"/>
    </ligand>
</feature>
<dbReference type="GO" id="GO:0106141">
    <property type="term" value="F:flavin prenyltransferase activity"/>
    <property type="evidence" value="ECO:0007669"/>
    <property type="project" value="UniProtKB-EC"/>
</dbReference>
<dbReference type="GO" id="GO:0016831">
    <property type="term" value="F:carboxy-lyase activity"/>
    <property type="evidence" value="ECO:0007669"/>
    <property type="project" value="TreeGrafter"/>
</dbReference>
<evidence type="ECO:0000256" key="6">
    <source>
        <dbReference type="HAMAP-Rule" id="MF_01984"/>
    </source>
</evidence>
<dbReference type="EC" id="2.5.1.129" evidence="6"/>
<dbReference type="InterPro" id="IPR003382">
    <property type="entry name" value="Flavoprotein"/>
</dbReference>
<dbReference type="Gene3D" id="3.40.50.1950">
    <property type="entry name" value="Flavin prenyltransferase-like"/>
    <property type="match status" value="1"/>
</dbReference>
<feature type="binding site" evidence="6">
    <location>
        <position position="54"/>
    </location>
    <ligand>
        <name>FMN</name>
        <dbReference type="ChEBI" id="CHEBI:58210"/>
    </ligand>
</feature>
<dbReference type="AlphaFoldDB" id="A0A060HHC5"/>
<feature type="transmembrane region" description="Helical" evidence="7">
    <location>
        <begin position="20"/>
        <end position="39"/>
    </location>
</feature>
<accession>A0A060HHC5</accession>
<comment type="caution">
    <text evidence="6">Lacks conserved residue(s) required for the propagation of feature annotation.</text>
</comment>
<dbReference type="InterPro" id="IPR036551">
    <property type="entry name" value="Flavin_trans-like"/>
</dbReference>
<gene>
    <name evidence="6" type="primary">ubiX</name>
    <name evidence="9" type="ORF">NVIE_017280</name>
</gene>
<evidence type="ECO:0000313" key="10">
    <source>
        <dbReference type="Proteomes" id="UP000027093"/>
    </source>
</evidence>
<reference evidence="9 10" key="1">
    <citation type="journal article" date="2014" name="Int. J. Syst. Evol. Microbiol.">
        <title>Nitrososphaera viennensis gen. nov., sp. nov., an aerobic and mesophilic, ammonia-oxidizing archaeon from soil and a member of the archaeal phylum Thaumarchaeota.</title>
        <authorList>
            <person name="Stieglmeier M."/>
            <person name="Klingl A."/>
            <person name="Alves R.J."/>
            <person name="Rittmann S.K."/>
            <person name="Melcher M."/>
            <person name="Leisch N."/>
            <person name="Schleper C."/>
        </authorList>
    </citation>
    <scope>NUCLEOTIDE SEQUENCE [LARGE SCALE GENOMIC DNA]</scope>
    <source>
        <strain evidence="9">EN76</strain>
    </source>
</reference>
<keyword evidence="9" id="KW-0456">Lyase</keyword>
<comment type="function">
    <text evidence="6">Flavin prenyltransferase that catalyzes the synthesis of the prenylated FMN cofactor (prenyl-FMN) for 4-hydroxy-3-polyprenylbenzoic acid decarboxylase UbiD. The prenyltransferase is metal-independent and links a dimethylallyl moiety from dimethylallyl monophosphate (DMAP) to the flavin N5 and C6 atoms of FMN.</text>
</comment>
<dbReference type="Pfam" id="PF02441">
    <property type="entry name" value="Flavoprotein"/>
    <property type="match status" value="1"/>
</dbReference>
<evidence type="ECO:0000256" key="1">
    <source>
        <dbReference type="ARBA" id="ARBA00022602"/>
    </source>
</evidence>
<dbReference type="PANTHER" id="PTHR43374:SF1">
    <property type="entry name" value="FLAVIN PRENYLTRANSFERASE PAD1, MITOCHONDRIAL"/>
    <property type="match status" value="1"/>
</dbReference>
<dbReference type="NCBIfam" id="NF004685">
    <property type="entry name" value="PRK06029.1"/>
    <property type="match status" value="1"/>
</dbReference>
<dbReference type="SUPFAM" id="SSF52507">
    <property type="entry name" value="Homo-oligomeric flavin-containing Cys decarboxylases, HFCD"/>
    <property type="match status" value="1"/>
</dbReference>
<dbReference type="Proteomes" id="UP000027093">
    <property type="component" value="Chromosome"/>
</dbReference>
<dbReference type="InterPro" id="IPR004507">
    <property type="entry name" value="UbiX-like"/>
</dbReference>
<evidence type="ECO:0000256" key="4">
    <source>
        <dbReference type="ARBA" id="ARBA00022679"/>
    </source>
</evidence>
<dbReference type="PANTHER" id="PTHR43374">
    <property type="entry name" value="FLAVIN PRENYLTRANSFERASE"/>
    <property type="match status" value="1"/>
</dbReference>
<proteinExistence type="inferred from homology"/>
<feature type="binding site" evidence="6">
    <location>
        <position position="187"/>
    </location>
    <ligand>
        <name>dimethylallyl phosphate</name>
        <dbReference type="ChEBI" id="CHEBI:88052"/>
    </ligand>
</feature>
<protein>
    <recommendedName>
        <fullName evidence="6">Flavin prenyltransferase UbiX</fullName>
        <ecNumber evidence="6">2.5.1.129</ecNumber>
    </recommendedName>
</protein>